<keyword evidence="2" id="KW-0184">Conjugation</keyword>
<evidence type="ECO:0000256" key="1">
    <source>
        <dbReference type="ARBA" id="ARBA00010873"/>
    </source>
</evidence>
<dbReference type="EMBL" id="PGWX01000091">
    <property type="protein sequence ID" value="PPJ78434.1"/>
    <property type="molecule type" value="Genomic_DNA"/>
</dbReference>
<feature type="domain" description="MobA/MobL protein" evidence="4">
    <location>
        <begin position="23"/>
        <end position="133"/>
    </location>
</feature>
<accession>A0A7Z1SFU9</accession>
<feature type="non-terminal residue" evidence="5">
    <location>
        <position position="149"/>
    </location>
</feature>
<reference evidence="5 6" key="1">
    <citation type="submission" date="2017-11" db="EMBL/GenBank/DDBJ databases">
        <authorList>
            <person name="Founou R.C."/>
            <person name="Founou L."/>
            <person name="Allam M."/>
            <person name="Ismail A."/>
            <person name="Essack S.Y."/>
        </authorList>
    </citation>
    <scope>NUCLEOTIDE SEQUENCE [LARGE SCALE GENOMIC DNA]</scope>
    <source>
        <strain evidence="5 6">G811N2B1</strain>
    </source>
</reference>
<dbReference type="Proteomes" id="UP000238153">
    <property type="component" value="Unassembled WGS sequence"/>
</dbReference>
<proteinExistence type="inferred from homology"/>
<dbReference type="AlphaFoldDB" id="A0A7Z1SFU9"/>
<sequence length="149" mass="17024">SYHLSAKIGKKGKAGPHAAYLSREGKYQGRDRYEDLEATGAGNMPAWADHNPINFWEAADEHERENGSTYREIEVALPRELDAEQRRELVEAFVDQELGGKHAYQWAIHTPKAALEGGEQPHAHIMYSERIVDGVERDPDQYFKRYNSK</sequence>
<protein>
    <recommendedName>
        <fullName evidence="4">MobA/MobL protein domain-containing protein</fullName>
    </recommendedName>
</protein>
<organism evidence="5 6">
    <name type="scientific">Staphylococcus haemolyticus</name>
    <dbReference type="NCBI Taxonomy" id="1283"/>
    <lineage>
        <taxon>Bacteria</taxon>
        <taxon>Bacillati</taxon>
        <taxon>Bacillota</taxon>
        <taxon>Bacilli</taxon>
        <taxon>Bacillales</taxon>
        <taxon>Staphylococcaceae</taxon>
        <taxon>Staphylococcus</taxon>
    </lineage>
</organism>
<evidence type="ECO:0000313" key="5">
    <source>
        <dbReference type="EMBL" id="PPJ78434.1"/>
    </source>
</evidence>
<evidence type="ECO:0000259" key="4">
    <source>
        <dbReference type="Pfam" id="PF03389"/>
    </source>
</evidence>
<evidence type="ECO:0000313" key="6">
    <source>
        <dbReference type="Proteomes" id="UP000238153"/>
    </source>
</evidence>
<feature type="region of interest" description="Disordered" evidence="3">
    <location>
        <begin position="1"/>
        <end position="23"/>
    </location>
</feature>
<feature type="non-terminal residue" evidence="5">
    <location>
        <position position="1"/>
    </location>
</feature>
<evidence type="ECO:0000256" key="2">
    <source>
        <dbReference type="ARBA" id="ARBA00022971"/>
    </source>
</evidence>
<comment type="similarity">
    <text evidence="1">Belongs to the MobA/MobL family.</text>
</comment>
<dbReference type="InterPro" id="IPR005053">
    <property type="entry name" value="MobA_MobL"/>
</dbReference>
<dbReference type="RefSeq" id="WP_197323032.1">
    <property type="nucleotide sequence ID" value="NZ_PGWX01000091.1"/>
</dbReference>
<dbReference type="Pfam" id="PF03389">
    <property type="entry name" value="MobA_MobL"/>
    <property type="match status" value="1"/>
</dbReference>
<dbReference type="Gene3D" id="3.30.930.30">
    <property type="match status" value="1"/>
</dbReference>
<name>A0A7Z1SFU9_STAHA</name>
<gene>
    <name evidence="5" type="ORF">CV019_00945</name>
</gene>
<evidence type="ECO:0000256" key="3">
    <source>
        <dbReference type="SAM" id="MobiDB-lite"/>
    </source>
</evidence>
<comment type="caution">
    <text evidence="5">The sequence shown here is derived from an EMBL/GenBank/DDBJ whole genome shotgun (WGS) entry which is preliminary data.</text>
</comment>